<sequence>MSVTAILHIVKVEMQGPSRDSSAAVASPPLATPPFARRLVVGFMRHDSSEQHAFTVKQPLDKPVHGNFQRYYHIRNPAGLDASASTADVHPALALDSRVAAILRYLSSLPKGLQSVTNALDIGCNTGKLTILLAQTLARQEPSGELRPICVTGVDIDPTLISQAREAAARARSLHRPDEELQGAQPETSSQPPSAAQPHLPVDAAFFPSVFPLLFGAVPAPRRINDADEADADTKRDAVHCAHLCPPQLDFVAAEWVNLHSRDAPSPFRYDPHELSLLQTVDTAGYDVVLALSLTKWVHIQQGDRGLCKLLARICSVLRPGGHLFLERQEWRSYHSAHGLDPTMRHKIRTLQLRPDGDFEWLLDSLGLRLVETIGYGTGLGFSRPLQVFAKRKEVSVTMAEHFMCDSEEGLPWAARSSASHA</sequence>
<organism evidence="9 10">
    <name type="scientific">Pseudozyma antarctica</name>
    <name type="common">Yeast</name>
    <name type="synonym">Candida antarctica</name>
    <dbReference type="NCBI Taxonomy" id="84753"/>
    <lineage>
        <taxon>Eukaryota</taxon>
        <taxon>Fungi</taxon>
        <taxon>Dikarya</taxon>
        <taxon>Basidiomycota</taxon>
        <taxon>Ustilaginomycotina</taxon>
        <taxon>Ustilaginomycetes</taxon>
        <taxon>Ustilaginales</taxon>
        <taxon>Ustilaginaceae</taxon>
        <taxon>Moesziomyces</taxon>
    </lineage>
</organism>
<dbReference type="PANTHER" id="PTHR12315">
    <property type="entry name" value="BICOID-INTERACTING PROTEIN RELATED"/>
    <property type="match status" value="1"/>
</dbReference>
<keyword evidence="2 6" id="KW-0489">Methyltransferase</keyword>
<evidence type="ECO:0000256" key="2">
    <source>
        <dbReference type="ARBA" id="ARBA00022603"/>
    </source>
</evidence>
<keyword evidence="3 6" id="KW-0808">Transferase</keyword>
<dbReference type="PROSITE" id="PS51515">
    <property type="entry name" value="BIN3_SAM"/>
    <property type="match status" value="1"/>
</dbReference>
<evidence type="ECO:0000313" key="10">
    <source>
        <dbReference type="Proteomes" id="UP000325008"/>
    </source>
</evidence>
<dbReference type="Pfam" id="PF06859">
    <property type="entry name" value="Bin3"/>
    <property type="match status" value="1"/>
</dbReference>
<dbReference type="Pfam" id="PF13847">
    <property type="entry name" value="Methyltransf_31"/>
    <property type="match status" value="1"/>
</dbReference>
<dbReference type="GO" id="GO:0040031">
    <property type="term" value="P:snRNA modification"/>
    <property type="evidence" value="ECO:0007669"/>
    <property type="project" value="TreeGrafter"/>
</dbReference>
<keyword evidence="4 5" id="KW-0949">S-adenosyl-L-methionine</keyword>
<dbReference type="SUPFAM" id="SSF53335">
    <property type="entry name" value="S-adenosyl-L-methionine-dependent methyltransferases"/>
    <property type="match status" value="1"/>
</dbReference>
<evidence type="ECO:0000256" key="6">
    <source>
        <dbReference type="RuleBase" id="RU367087"/>
    </source>
</evidence>
<dbReference type="Gene3D" id="3.40.50.150">
    <property type="entry name" value="Vaccinia Virus protein VP39"/>
    <property type="match status" value="1"/>
</dbReference>
<evidence type="ECO:0000256" key="1">
    <source>
        <dbReference type="ARBA" id="ARBA00008361"/>
    </source>
</evidence>
<dbReference type="InterPro" id="IPR039772">
    <property type="entry name" value="Bin3-like"/>
</dbReference>
<dbReference type="Proteomes" id="UP000325008">
    <property type="component" value="Unassembled WGS sequence"/>
</dbReference>
<dbReference type="GO" id="GO:0008171">
    <property type="term" value="F:O-methyltransferase activity"/>
    <property type="evidence" value="ECO:0007669"/>
    <property type="project" value="UniProtKB-UniRule"/>
</dbReference>
<evidence type="ECO:0000313" key="9">
    <source>
        <dbReference type="EMBL" id="SPO42374.1"/>
    </source>
</evidence>
<gene>
    <name evidence="9" type="ORF">PSANT_00057</name>
</gene>
<comment type="similarity">
    <text evidence="1 6">Belongs to the methyltransferase superfamily.</text>
</comment>
<dbReference type="OrthoDB" id="540004at2759"/>
<evidence type="ECO:0000256" key="4">
    <source>
        <dbReference type="ARBA" id="ARBA00022691"/>
    </source>
</evidence>
<feature type="region of interest" description="Disordered" evidence="7">
    <location>
        <begin position="167"/>
        <end position="198"/>
    </location>
</feature>
<evidence type="ECO:0000256" key="7">
    <source>
        <dbReference type="SAM" id="MobiDB-lite"/>
    </source>
</evidence>
<dbReference type="PANTHER" id="PTHR12315:SF0">
    <property type="entry name" value="7SK SNRNA METHYLPHOSPHATE CAPPING ENZYME"/>
    <property type="match status" value="1"/>
</dbReference>
<keyword evidence="10" id="KW-1185">Reference proteome</keyword>
<evidence type="ECO:0000256" key="3">
    <source>
        <dbReference type="ARBA" id="ARBA00022679"/>
    </source>
</evidence>
<dbReference type="GO" id="GO:0032259">
    <property type="term" value="P:methylation"/>
    <property type="evidence" value="ECO:0007669"/>
    <property type="project" value="UniProtKB-KW"/>
</dbReference>
<reference evidence="9" key="1">
    <citation type="submission" date="2018-03" db="EMBL/GenBank/DDBJ databases">
        <authorList>
            <person name="Guldener U."/>
        </authorList>
    </citation>
    <scope>NUCLEOTIDE SEQUENCE [LARGE SCALE GENOMIC DNA]</scope>
    <source>
        <strain evidence="9">ATCC34888</strain>
    </source>
</reference>
<accession>A0A5C3FD58</accession>
<dbReference type="RefSeq" id="XP_014659157.1">
    <property type="nucleotide sequence ID" value="XM_014803671.1"/>
</dbReference>
<dbReference type="InterPro" id="IPR010675">
    <property type="entry name" value="Bin3_C"/>
</dbReference>
<dbReference type="EC" id="2.1.1.-" evidence="6"/>
<dbReference type="EMBL" id="OOIQ01000001">
    <property type="protein sequence ID" value="SPO42374.1"/>
    <property type="molecule type" value="Genomic_DNA"/>
</dbReference>
<evidence type="ECO:0000256" key="5">
    <source>
        <dbReference type="PROSITE-ProRule" id="PRU00848"/>
    </source>
</evidence>
<dbReference type="InterPro" id="IPR025714">
    <property type="entry name" value="Methyltranfer_dom"/>
</dbReference>
<name>A0A5C3FD58_PSEA2</name>
<dbReference type="InterPro" id="IPR024160">
    <property type="entry name" value="BIN3_SAM-bd_dom"/>
</dbReference>
<comment type="caution">
    <text evidence="9">The sequence shown here is derived from an EMBL/GenBank/DDBJ whole genome shotgun (WGS) entry which is preliminary data.</text>
</comment>
<feature type="compositionally biased region" description="Polar residues" evidence="7">
    <location>
        <begin position="185"/>
        <end position="194"/>
    </location>
</feature>
<dbReference type="InterPro" id="IPR029063">
    <property type="entry name" value="SAM-dependent_MTases_sf"/>
</dbReference>
<protein>
    <recommendedName>
        <fullName evidence="6">RNA methyltransferase</fullName>
        <ecNumber evidence="6">2.1.1.-</ecNumber>
    </recommendedName>
</protein>
<dbReference type="AlphaFoldDB" id="A0A5C3FD58"/>
<dbReference type="GO" id="GO:0008173">
    <property type="term" value="F:RNA methyltransferase activity"/>
    <property type="evidence" value="ECO:0007669"/>
    <property type="project" value="UniProtKB-UniRule"/>
</dbReference>
<dbReference type="GO" id="GO:0017069">
    <property type="term" value="F:snRNA binding"/>
    <property type="evidence" value="ECO:0007669"/>
    <property type="project" value="TreeGrafter"/>
</dbReference>
<evidence type="ECO:0000259" key="8">
    <source>
        <dbReference type="PROSITE" id="PS51515"/>
    </source>
</evidence>
<feature type="domain" description="Bin3-type SAM" evidence="8">
    <location>
        <begin position="110"/>
        <end position="394"/>
    </location>
</feature>
<proteinExistence type="inferred from homology"/>